<dbReference type="RefSeq" id="WP_380252637.1">
    <property type="nucleotide sequence ID" value="NZ_JBHUII010000007.1"/>
</dbReference>
<gene>
    <name evidence="2" type="ORF">ACFSKO_13920</name>
</gene>
<accession>A0ABW5BMB9</accession>
<comment type="caution">
    <text evidence="2">The sequence shown here is derived from an EMBL/GenBank/DDBJ whole genome shotgun (WGS) entry which is preliminary data.</text>
</comment>
<dbReference type="Pfam" id="PF01042">
    <property type="entry name" value="Ribonuc_L-PSP"/>
    <property type="match status" value="1"/>
</dbReference>
<dbReference type="InterPro" id="IPR035709">
    <property type="entry name" value="YoaB-like"/>
</dbReference>
<dbReference type="EMBL" id="JBHUII010000007">
    <property type="protein sequence ID" value="MFD2206724.1"/>
    <property type="molecule type" value="Genomic_DNA"/>
</dbReference>
<comment type="similarity">
    <text evidence="1">Belongs to the RutC family.</text>
</comment>
<dbReference type="InterPro" id="IPR035959">
    <property type="entry name" value="RutC-like_sf"/>
</dbReference>
<dbReference type="PANTHER" id="PTHR47328:SF1">
    <property type="entry name" value="RUTC FAMILY PROTEIN YOAB"/>
    <property type="match status" value="1"/>
</dbReference>
<name>A0ABW5BMB9_9PROT</name>
<proteinExistence type="inferred from homology"/>
<organism evidence="2 3">
    <name type="scientific">Kiloniella antarctica</name>
    <dbReference type="NCBI Taxonomy" id="1550907"/>
    <lineage>
        <taxon>Bacteria</taxon>
        <taxon>Pseudomonadati</taxon>
        <taxon>Pseudomonadota</taxon>
        <taxon>Alphaproteobacteria</taxon>
        <taxon>Rhodospirillales</taxon>
        <taxon>Kiloniellaceae</taxon>
        <taxon>Kiloniella</taxon>
    </lineage>
</organism>
<dbReference type="InterPro" id="IPR006175">
    <property type="entry name" value="YjgF/YER057c/UK114"/>
</dbReference>
<dbReference type="SUPFAM" id="SSF55298">
    <property type="entry name" value="YjgF-like"/>
    <property type="match status" value="1"/>
</dbReference>
<dbReference type="InterPro" id="IPR019897">
    <property type="entry name" value="RidA_CS"/>
</dbReference>
<protein>
    <submittedName>
        <fullName evidence="2">RidA family protein</fullName>
    </submittedName>
</protein>
<dbReference type="Gene3D" id="3.30.1330.40">
    <property type="entry name" value="RutC-like"/>
    <property type="match status" value="1"/>
</dbReference>
<dbReference type="PANTHER" id="PTHR47328">
    <property type="match status" value="1"/>
</dbReference>
<dbReference type="PROSITE" id="PS01094">
    <property type="entry name" value="UPF0076"/>
    <property type="match status" value="1"/>
</dbReference>
<dbReference type="CDD" id="cd06150">
    <property type="entry name" value="YjgF_YER057c_UK114_like_2"/>
    <property type="match status" value="1"/>
</dbReference>
<sequence>MIKRFQVGSRMSQAVSYNGFVYIAGQVADDRTADLQTQTQSVLQKIEHLLAEAGTDKSKLLAIDVFLPAIVDFDKMNEIYDAWIDLKNPPARACVEARLADPMILVEMTAVAAV</sequence>
<evidence type="ECO:0000256" key="1">
    <source>
        <dbReference type="ARBA" id="ARBA00010552"/>
    </source>
</evidence>
<evidence type="ECO:0000313" key="2">
    <source>
        <dbReference type="EMBL" id="MFD2206724.1"/>
    </source>
</evidence>
<reference evidence="3" key="1">
    <citation type="journal article" date="2019" name="Int. J. Syst. Evol. Microbiol.">
        <title>The Global Catalogue of Microorganisms (GCM) 10K type strain sequencing project: providing services to taxonomists for standard genome sequencing and annotation.</title>
        <authorList>
            <consortium name="The Broad Institute Genomics Platform"/>
            <consortium name="The Broad Institute Genome Sequencing Center for Infectious Disease"/>
            <person name="Wu L."/>
            <person name="Ma J."/>
        </authorList>
    </citation>
    <scope>NUCLEOTIDE SEQUENCE [LARGE SCALE GENOMIC DNA]</scope>
    <source>
        <strain evidence="3">CGMCC 4.7192</strain>
    </source>
</reference>
<keyword evidence="3" id="KW-1185">Reference proteome</keyword>
<evidence type="ECO:0000313" key="3">
    <source>
        <dbReference type="Proteomes" id="UP001597294"/>
    </source>
</evidence>
<dbReference type="Proteomes" id="UP001597294">
    <property type="component" value="Unassembled WGS sequence"/>
</dbReference>